<dbReference type="AlphaFoldDB" id="F8N5R2"/>
<reference evidence="2" key="1">
    <citation type="journal article" date="2011" name="Stand. Genomic Sci.">
        <title>Non-contiguous finished genome sequence of the opportunistic oral pathogen Prevotella multisaccharivorax type strain (PPPA20).</title>
        <authorList>
            <person name="Pati A."/>
            <person name="Gronow S."/>
            <person name="Lu M."/>
            <person name="Lapidus A."/>
            <person name="Nolan M."/>
            <person name="Lucas S."/>
            <person name="Hammon N."/>
            <person name="Deshpande S."/>
            <person name="Cheng J.F."/>
            <person name="Tapia R."/>
            <person name="Han C."/>
            <person name="Goodwin L."/>
            <person name="Pitluck S."/>
            <person name="Liolios K."/>
            <person name="Pagani I."/>
            <person name="Mavromatis K."/>
            <person name="Mikhailova N."/>
            <person name="Huntemann M."/>
            <person name="Chen A."/>
            <person name="Palaniappan K."/>
            <person name="Land M."/>
            <person name="Hauser L."/>
            <person name="Detter J.C."/>
            <person name="Brambilla E.M."/>
            <person name="Rohde M."/>
            <person name="Goker M."/>
            <person name="Woyke T."/>
            <person name="Bristow J."/>
            <person name="Eisen J.A."/>
            <person name="Markowitz V."/>
            <person name="Hugenholtz P."/>
            <person name="Kyrpides N.C."/>
            <person name="Klenk H.P."/>
            <person name="Ivanova N."/>
        </authorList>
    </citation>
    <scope>NUCLEOTIDE SEQUENCE [LARGE SCALE GENOMIC DNA]</scope>
    <source>
        <strain evidence="2">DSM 17128</strain>
    </source>
</reference>
<dbReference type="eggNOG" id="ENOG502ZUVP">
    <property type="taxonomic scope" value="Bacteria"/>
</dbReference>
<organism evidence="1 2">
    <name type="scientific">Hallella multisaccharivorax DSM 17128</name>
    <dbReference type="NCBI Taxonomy" id="688246"/>
    <lineage>
        <taxon>Bacteria</taxon>
        <taxon>Pseudomonadati</taxon>
        <taxon>Bacteroidota</taxon>
        <taxon>Bacteroidia</taxon>
        <taxon>Bacteroidales</taxon>
        <taxon>Prevotellaceae</taxon>
        <taxon>Hallella</taxon>
    </lineage>
</organism>
<dbReference type="InterPro" id="IPR011067">
    <property type="entry name" value="Plasmid_toxin/cell-grow_inhib"/>
</dbReference>
<gene>
    <name evidence="1" type="ORF">Premu_0598</name>
</gene>
<name>F8N5R2_9BACT</name>
<evidence type="ECO:0008006" key="3">
    <source>
        <dbReference type="Google" id="ProtNLM"/>
    </source>
</evidence>
<dbReference type="Gene3D" id="2.30.30.110">
    <property type="match status" value="1"/>
</dbReference>
<evidence type="ECO:0000313" key="2">
    <source>
        <dbReference type="Proteomes" id="UP000002772"/>
    </source>
</evidence>
<dbReference type="SUPFAM" id="SSF50118">
    <property type="entry name" value="Cell growth inhibitor/plasmid maintenance toxic component"/>
    <property type="match status" value="1"/>
</dbReference>
<dbReference type="RefSeq" id="WP_007572988.1">
    <property type="nucleotide sequence ID" value="NZ_BPTS01000001.1"/>
</dbReference>
<dbReference type="OrthoDB" id="9804686at2"/>
<keyword evidence="2" id="KW-1185">Reference proteome</keyword>
<dbReference type="HOGENOM" id="CLU_165484_0_0_10"/>
<dbReference type="EMBL" id="GL945017">
    <property type="protein sequence ID" value="EGN56074.1"/>
    <property type="molecule type" value="Genomic_DNA"/>
</dbReference>
<protein>
    <recommendedName>
        <fullName evidence="3">PemK family protein</fullName>
    </recommendedName>
</protein>
<evidence type="ECO:0000313" key="1">
    <source>
        <dbReference type="EMBL" id="EGN56074.1"/>
    </source>
</evidence>
<proteinExistence type="predicted"/>
<accession>F8N5R2</accession>
<sequence>MAVKRFRRGEIVDVDFYFPDKDVTLHHPGVVVSSQELQEDEDGLIYILLISSKNIHPKYTIELTDEMVTKPLGKRSYFVTHFLMYFSIEEINFSYGRAIRQPYLDQVISKTIDSIFGWEIA</sequence>
<dbReference type="Proteomes" id="UP000002772">
    <property type="component" value="Unassembled WGS sequence"/>
</dbReference>